<dbReference type="InterPro" id="IPR016032">
    <property type="entry name" value="Sig_transdc_resp-reg_C-effctor"/>
</dbReference>
<dbReference type="Pfam" id="PF00196">
    <property type="entry name" value="GerE"/>
    <property type="match status" value="1"/>
</dbReference>
<sequence>MNPTQHLTPRPALVGREDLVAALDKQLDAVGVRALHVRGPAGAGRSRTCADAASAADAAGRRVLRLAGIEAERSLPYAAAYDLALGLDCGESARRHLGSPDAALALADLLVDHLAATPTTLVIDDVQWLDDLSAAVLHRVVRLSSAVEDADLVVVTAGDSASAHDPWHDEPVQPLPRLDDTEVAHLVASLTELPLRPRSLRRVVALAEGSPRTVVELVAALDVHGDLPALPESVRERHLAELASAHPGARHLLLLAAMAEDRDLTRLAGVAGIGVGEARALLAVPVRLGQVSLTSSVQLRSPQLAEVLAATPDSELHDVRRSLLPSAGPVETLRHRAHLAEGPDPGLGAELLDLARDDAASARLDRALELARLAGTVTEGDLAVESLLVEATTLLGLGRVDHASQVLAGVAPRSARHRARAAAAEFVVAYELHPESCAAALREAQLLAADFPDLSVELAAWEVLLAGSDLDPARMVAGAERALRHATASADPRVLLLARGVGLVAATFNGDAPDLTAFERAAAASPPVHVTHPVLDPHFAWTTCLWARGDVDAVRRLATERATLALDAGDLCYGAHQVVLAYLAARISGLSADVSPLLDAVERRARDHGNDTADTIALFLAYARALDRGDEPARMLLEPAVLGTALAGTATERTLLSLFGEPIIDGWLATGRAEDAVALLGGHVEHIAVSDVREPTLLIPVVAAVEAAVLVGQLDRAAQWLELVLSHPRHGERPQLLSQTLRTRAMLLAARGEVEQALTDARSARDVAASAGLRLHAARARWSEGHVLRGARRRLEAAAAWDEAAAEFAELGMALWHDRSVHDRSRLGLDSGDGSMLSASQRRVVERAALGATNAEIATALGVSSRTVESHLAAAYRKLGIQRRSQLAATLRSLEVR</sequence>
<dbReference type="PRINTS" id="PR00038">
    <property type="entry name" value="HTHLUXR"/>
</dbReference>
<protein>
    <submittedName>
        <fullName evidence="2">Unannotated protein</fullName>
    </submittedName>
</protein>
<proteinExistence type="predicted"/>
<dbReference type="InterPro" id="IPR011990">
    <property type="entry name" value="TPR-like_helical_dom_sf"/>
</dbReference>
<dbReference type="Gene3D" id="1.10.10.10">
    <property type="entry name" value="Winged helix-like DNA-binding domain superfamily/Winged helix DNA-binding domain"/>
    <property type="match status" value="1"/>
</dbReference>
<dbReference type="PROSITE" id="PS50043">
    <property type="entry name" value="HTH_LUXR_2"/>
    <property type="match status" value="1"/>
</dbReference>
<organism evidence="2">
    <name type="scientific">freshwater metagenome</name>
    <dbReference type="NCBI Taxonomy" id="449393"/>
    <lineage>
        <taxon>unclassified sequences</taxon>
        <taxon>metagenomes</taxon>
        <taxon>ecological metagenomes</taxon>
    </lineage>
</organism>
<dbReference type="InterPro" id="IPR000792">
    <property type="entry name" value="Tscrpt_reg_LuxR_C"/>
</dbReference>
<dbReference type="Pfam" id="PF13191">
    <property type="entry name" value="AAA_16"/>
    <property type="match status" value="1"/>
</dbReference>
<dbReference type="InterPro" id="IPR041664">
    <property type="entry name" value="AAA_16"/>
</dbReference>
<dbReference type="GO" id="GO:0003677">
    <property type="term" value="F:DNA binding"/>
    <property type="evidence" value="ECO:0007669"/>
    <property type="project" value="InterPro"/>
</dbReference>
<dbReference type="SUPFAM" id="SSF52540">
    <property type="entry name" value="P-loop containing nucleoside triphosphate hydrolases"/>
    <property type="match status" value="1"/>
</dbReference>
<dbReference type="AlphaFoldDB" id="A0A6J6R785"/>
<dbReference type="SUPFAM" id="SSF46894">
    <property type="entry name" value="C-terminal effector domain of the bipartite response regulators"/>
    <property type="match status" value="1"/>
</dbReference>
<dbReference type="EMBL" id="CAEZXR010000243">
    <property type="protein sequence ID" value="CAB4719810.1"/>
    <property type="molecule type" value="Genomic_DNA"/>
</dbReference>
<dbReference type="InterPro" id="IPR036388">
    <property type="entry name" value="WH-like_DNA-bd_sf"/>
</dbReference>
<dbReference type="InterPro" id="IPR027417">
    <property type="entry name" value="P-loop_NTPase"/>
</dbReference>
<name>A0A6J6R785_9ZZZZ</name>
<evidence type="ECO:0000313" key="2">
    <source>
        <dbReference type="EMBL" id="CAB4719810.1"/>
    </source>
</evidence>
<dbReference type="GO" id="GO:0006355">
    <property type="term" value="P:regulation of DNA-templated transcription"/>
    <property type="evidence" value="ECO:0007669"/>
    <property type="project" value="InterPro"/>
</dbReference>
<dbReference type="SUPFAM" id="SSF48452">
    <property type="entry name" value="TPR-like"/>
    <property type="match status" value="1"/>
</dbReference>
<dbReference type="PROSITE" id="PS00622">
    <property type="entry name" value="HTH_LUXR_1"/>
    <property type="match status" value="1"/>
</dbReference>
<dbReference type="CDD" id="cd06170">
    <property type="entry name" value="LuxR_C_like"/>
    <property type="match status" value="1"/>
</dbReference>
<gene>
    <name evidence="2" type="ORF">UFOPK2579_01896</name>
</gene>
<dbReference type="SMART" id="SM00421">
    <property type="entry name" value="HTH_LUXR"/>
    <property type="match status" value="1"/>
</dbReference>
<evidence type="ECO:0000259" key="1">
    <source>
        <dbReference type="PROSITE" id="PS50043"/>
    </source>
</evidence>
<feature type="domain" description="HTH luxR-type" evidence="1">
    <location>
        <begin position="830"/>
        <end position="895"/>
    </location>
</feature>
<reference evidence="2" key="1">
    <citation type="submission" date="2020-05" db="EMBL/GenBank/DDBJ databases">
        <authorList>
            <person name="Chiriac C."/>
            <person name="Salcher M."/>
            <person name="Ghai R."/>
            <person name="Kavagutti S V."/>
        </authorList>
    </citation>
    <scope>NUCLEOTIDE SEQUENCE</scope>
</reference>
<accession>A0A6J6R785</accession>